<keyword evidence="2" id="KW-1185">Reference proteome</keyword>
<evidence type="ECO:0000313" key="1">
    <source>
        <dbReference type="EMBL" id="KAF7810310.1"/>
    </source>
</evidence>
<dbReference type="OrthoDB" id="1748863at2759"/>
<name>A0A834STZ0_9FABA</name>
<dbReference type="Proteomes" id="UP000634136">
    <property type="component" value="Unassembled WGS sequence"/>
</dbReference>
<comment type="caution">
    <text evidence="1">The sequence shown here is derived from an EMBL/GenBank/DDBJ whole genome shotgun (WGS) entry which is preliminary data.</text>
</comment>
<evidence type="ECO:0000313" key="2">
    <source>
        <dbReference type="Proteomes" id="UP000634136"/>
    </source>
</evidence>
<reference evidence="1" key="1">
    <citation type="submission" date="2020-09" db="EMBL/GenBank/DDBJ databases">
        <title>Genome-Enabled Discovery of Anthraquinone Biosynthesis in Senna tora.</title>
        <authorList>
            <person name="Kang S.-H."/>
            <person name="Pandey R.P."/>
            <person name="Lee C.-M."/>
            <person name="Sim J.-S."/>
            <person name="Jeong J.-T."/>
            <person name="Choi B.-S."/>
            <person name="Jung M."/>
            <person name="Ginzburg D."/>
            <person name="Zhao K."/>
            <person name="Won S.Y."/>
            <person name="Oh T.-J."/>
            <person name="Yu Y."/>
            <person name="Kim N.-H."/>
            <person name="Lee O.R."/>
            <person name="Lee T.-H."/>
            <person name="Bashyal P."/>
            <person name="Kim T.-S."/>
            <person name="Lee W.-H."/>
            <person name="Kawkins C."/>
            <person name="Kim C.-K."/>
            <person name="Kim J.S."/>
            <person name="Ahn B.O."/>
            <person name="Rhee S.Y."/>
            <person name="Sohng J.K."/>
        </authorList>
    </citation>
    <scope>NUCLEOTIDE SEQUENCE</scope>
    <source>
        <tissue evidence="1">Leaf</tissue>
    </source>
</reference>
<organism evidence="1 2">
    <name type="scientific">Senna tora</name>
    <dbReference type="NCBI Taxonomy" id="362788"/>
    <lineage>
        <taxon>Eukaryota</taxon>
        <taxon>Viridiplantae</taxon>
        <taxon>Streptophyta</taxon>
        <taxon>Embryophyta</taxon>
        <taxon>Tracheophyta</taxon>
        <taxon>Spermatophyta</taxon>
        <taxon>Magnoliopsida</taxon>
        <taxon>eudicotyledons</taxon>
        <taxon>Gunneridae</taxon>
        <taxon>Pentapetalae</taxon>
        <taxon>rosids</taxon>
        <taxon>fabids</taxon>
        <taxon>Fabales</taxon>
        <taxon>Fabaceae</taxon>
        <taxon>Caesalpinioideae</taxon>
        <taxon>Cassia clade</taxon>
        <taxon>Senna</taxon>
    </lineage>
</organism>
<dbReference type="AlphaFoldDB" id="A0A834STZ0"/>
<protein>
    <submittedName>
        <fullName evidence="1">Uncharacterized protein</fullName>
    </submittedName>
</protein>
<dbReference type="EMBL" id="JAAIUW010000011">
    <property type="protein sequence ID" value="KAF7810310.1"/>
    <property type="molecule type" value="Genomic_DNA"/>
</dbReference>
<gene>
    <name evidence="1" type="ORF">G2W53_037053</name>
</gene>
<accession>A0A834STZ0</accession>
<sequence>MDGARCIVKSLIQIASTELVAQRSCEQSSRNRLKKYLHKMAERMIVDNQEQNKKSSTPDEKSSWVLYSSDQLGMALLTSPLSKNKESFIKLNSYEFNNAYDNIRGQILNLEPYPTINKAYSMVFMLEA</sequence>
<proteinExistence type="predicted"/>